<proteinExistence type="predicted"/>
<reference evidence="2" key="1">
    <citation type="submission" date="2020-05" db="UniProtKB">
        <authorList>
            <consortium name="EnsemblMetazoa"/>
        </authorList>
    </citation>
    <scope>IDENTIFICATION</scope>
    <source>
        <strain evidence="2">TTRI</strain>
    </source>
</reference>
<evidence type="ECO:0000256" key="1">
    <source>
        <dbReference type="SAM" id="Phobius"/>
    </source>
</evidence>
<name>A0A1A9VIP0_GLOAU</name>
<keyword evidence="1" id="KW-0812">Transmembrane</keyword>
<dbReference type="AlphaFoldDB" id="A0A1A9VIP0"/>
<dbReference type="VEuPathDB" id="VectorBase:GAUT038751"/>
<organism evidence="2 3">
    <name type="scientific">Glossina austeni</name>
    <name type="common">Savannah tsetse fly</name>
    <dbReference type="NCBI Taxonomy" id="7395"/>
    <lineage>
        <taxon>Eukaryota</taxon>
        <taxon>Metazoa</taxon>
        <taxon>Ecdysozoa</taxon>
        <taxon>Arthropoda</taxon>
        <taxon>Hexapoda</taxon>
        <taxon>Insecta</taxon>
        <taxon>Pterygota</taxon>
        <taxon>Neoptera</taxon>
        <taxon>Endopterygota</taxon>
        <taxon>Diptera</taxon>
        <taxon>Brachycera</taxon>
        <taxon>Muscomorpha</taxon>
        <taxon>Hippoboscoidea</taxon>
        <taxon>Glossinidae</taxon>
        <taxon>Glossina</taxon>
    </lineage>
</organism>
<evidence type="ECO:0000313" key="2">
    <source>
        <dbReference type="EnsemblMetazoa" id="GAUT038751-PA"/>
    </source>
</evidence>
<keyword evidence="1" id="KW-1133">Transmembrane helix</keyword>
<dbReference type="EnsemblMetazoa" id="GAUT038751-RA">
    <property type="protein sequence ID" value="GAUT038751-PA"/>
    <property type="gene ID" value="GAUT038751"/>
</dbReference>
<sequence>MNWQICEYMRDHTASYRQIIGHRVKDAVAAVVVVVVVVAVVDDGDDGDDDDDNHDDYDDFATAFVMAVSMTLNYRLRNILMIFALPMPVCESACVGVYASKCVKTFPSLASAVNAVKCSSLLRISIKAHKGMKWRSE</sequence>
<keyword evidence="3" id="KW-1185">Reference proteome</keyword>
<keyword evidence="1" id="KW-0472">Membrane</keyword>
<evidence type="ECO:0000313" key="3">
    <source>
        <dbReference type="Proteomes" id="UP000078200"/>
    </source>
</evidence>
<accession>A0A1A9VIP0</accession>
<protein>
    <submittedName>
        <fullName evidence="2">Uncharacterized protein</fullName>
    </submittedName>
</protein>
<dbReference type="Proteomes" id="UP000078200">
    <property type="component" value="Unassembled WGS sequence"/>
</dbReference>
<feature type="transmembrane region" description="Helical" evidence="1">
    <location>
        <begin position="20"/>
        <end position="40"/>
    </location>
</feature>